<dbReference type="AlphaFoldDB" id="A0A7J0GER2"/>
<dbReference type="EMBL" id="BJWL01000020">
    <property type="protein sequence ID" value="GFZ09198.1"/>
    <property type="molecule type" value="Genomic_DNA"/>
</dbReference>
<comment type="caution">
    <text evidence="1">The sequence shown here is derived from an EMBL/GenBank/DDBJ whole genome shotgun (WGS) entry which is preliminary data.</text>
</comment>
<keyword evidence="2" id="KW-1185">Reference proteome</keyword>
<protein>
    <submittedName>
        <fullName evidence="1">Uncharacterized protein</fullName>
    </submittedName>
</protein>
<evidence type="ECO:0000313" key="2">
    <source>
        <dbReference type="Proteomes" id="UP000585474"/>
    </source>
</evidence>
<organism evidence="1 2">
    <name type="scientific">Actinidia rufa</name>
    <dbReference type="NCBI Taxonomy" id="165716"/>
    <lineage>
        <taxon>Eukaryota</taxon>
        <taxon>Viridiplantae</taxon>
        <taxon>Streptophyta</taxon>
        <taxon>Embryophyta</taxon>
        <taxon>Tracheophyta</taxon>
        <taxon>Spermatophyta</taxon>
        <taxon>Magnoliopsida</taxon>
        <taxon>eudicotyledons</taxon>
        <taxon>Gunneridae</taxon>
        <taxon>Pentapetalae</taxon>
        <taxon>asterids</taxon>
        <taxon>Ericales</taxon>
        <taxon>Actinidiaceae</taxon>
        <taxon>Actinidia</taxon>
    </lineage>
</organism>
<gene>
    <name evidence="1" type="ORF">Acr_20g0010060</name>
</gene>
<sequence>MTTKIHIPSNSSRVLFWCGGERNGVGEGVQVIGVKIGRLEPIDDIGLGVRVHGCGDWEQSEADLFVEIGGFEEAFGNEHRLKKGKNFLARDRTVDLWLSSLAMFEGFLDFFRFRCGGERNGVW</sequence>
<evidence type="ECO:0000313" key="1">
    <source>
        <dbReference type="EMBL" id="GFZ09198.1"/>
    </source>
</evidence>
<reference evidence="1 2" key="1">
    <citation type="submission" date="2019-07" db="EMBL/GenBank/DDBJ databases">
        <title>De Novo Assembly of kiwifruit Actinidia rufa.</title>
        <authorList>
            <person name="Sugita-Konishi S."/>
            <person name="Sato K."/>
            <person name="Mori E."/>
            <person name="Abe Y."/>
            <person name="Kisaki G."/>
            <person name="Hamano K."/>
            <person name="Suezawa K."/>
            <person name="Otani M."/>
            <person name="Fukuda T."/>
            <person name="Manabe T."/>
            <person name="Gomi K."/>
            <person name="Tabuchi M."/>
            <person name="Akimitsu K."/>
            <person name="Kataoka I."/>
        </authorList>
    </citation>
    <scope>NUCLEOTIDE SEQUENCE [LARGE SCALE GENOMIC DNA]</scope>
    <source>
        <strain evidence="2">cv. Fuchu</strain>
    </source>
</reference>
<accession>A0A7J0GER2</accession>
<name>A0A7J0GER2_9ERIC</name>
<proteinExistence type="predicted"/>
<dbReference type="Proteomes" id="UP000585474">
    <property type="component" value="Unassembled WGS sequence"/>
</dbReference>